<feature type="repeat" description="ANK" evidence="3">
    <location>
        <begin position="120"/>
        <end position="148"/>
    </location>
</feature>
<evidence type="ECO:0000256" key="1">
    <source>
        <dbReference type="ARBA" id="ARBA00022737"/>
    </source>
</evidence>
<evidence type="ECO:0000256" key="2">
    <source>
        <dbReference type="ARBA" id="ARBA00023043"/>
    </source>
</evidence>
<dbReference type="AlphaFoldDB" id="A0AAN6H0L2"/>
<evidence type="ECO:0000313" key="6">
    <source>
        <dbReference type="Proteomes" id="UP001175353"/>
    </source>
</evidence>
<dbReference type="PROSITE" id="PS50088">
    <property type="entry name" value="ANK_REPEAT"/>
    <property type="match status" value="3"/>
</dbReference>
<evidence type="ECO:0000313" key="5">
    <source>
        <dbReference type="EMBL" id="KAK0951441.1"/>
    </source>
</evidence>
<dbReference type="Pfam" id="PF00023">
    <property type="entry name" value="Ank"/>
    <property type="match status" value="1"/>
</dbReference>
<protein>
    <submittedName>
        <fullName evidence="5">Uncharacterized protein</fullName>
    </submittedName>
</protein>
<dbReference type="EMBL" id="JASUXU010000202">
    <property type="protein sequence ID" value="KAK0302235.1"/>
    <property type="molecule type" value="Genomic_DNA"/>
</dbReference>
<accession>A0AAN6H0L2</accession>
<dbReference type="InterPro" id="IPR002110">
    <property type="entry name" value="Ankyrin_rpt"/>
</dbReference>
<keyword evidence="6" id="KW-1185">Reference proteome</keyword>
<reference evidence="4" key="1">
    <citation type="submission" date="2021-12" db="EMBL/GenBank/DDBJ databases">
        <title>Black yeast isolated from Biological Soil Crust.</title>
        <authorList>
            <person name="Kurbessoian T."/>
        </authorList>
    </citation>
    <scope>NUCLEOTIDE SEQUENCE</scope>
    <source>
        <strain evidence="4">CCFEE 5208</strain>
    </source>
</reference>
<feature type="repeat" description="ANK" evidence="3">
    <location>
        <begin position="153"/>
        <end position="181"/>
    </location>
</feature>
<proteinExistence type="predicted"/>
<dbReference type="Pfam" id="PF12796">
    <property type="entry name" value="Ank_2"/>
    <property type="match status" value="1"/>
</dbReference>
<dbReference type="Proteomes" id="UP001168146">
    <property type="component" value="Unassembled WGS sequence"/>
</dbReference>
<sequence>MSQAGSQRRQSLSKRLFTEDGSAFPAWIQFFDLSRPWDGRPDIHRKVAELPSPLYAASHEGVKDAVCTILNDIRTNVNIQWADKGTALYAASARGHEKVVEMLLAKGADVNAQGGHYGGALQTASARGNEKVVEMLLAKGADVNAQGGHYGGALQTASARGNEKVVEMLLAKDADVNAQGGHYGGALQTASVGGHEKVVDMLLAKGAVPLEDGGDKLQLVC</sequence>
<dbReference type="Proteomes" id="UP001175353">
    <property type="component" value="Unassembled WGS sequence"/>
</dbReference>
<organism evidence="5 6">
    <name type="scientific">Friedmanniomyces endolithicus</name>
    <dbReference type="NCBI Taxonomy" id="329885"/>
    <lineage>
        <taxon>Eukaryota</taxon>
        <taxon>Fungi</taxon>
        <taxon>Dikarya</taxon>
        <taxon>Ascomycota</taxon>
        <taxon>Pezizomycotina</taxon>
        <taxon>Dothideomycetes</taxon>
        <taxon>Dothideomycetidae</taxon>
        <taxon>Mycosphaerellales</taxon>
        <taxon>Teratosphaeriaceae</taxon>
        <taxon>Friedmanniomyces</taxon>
    </lineage>
</organism>
<dbReference type="PANTHER" id="PTHR24171:SF10">
    <property type="entry name" value="ANKYRIN REPEAT DOMAIN-CONTAINING PROTEIN 29-LIKE"/>
    <property type="match status" value="1"/>
</dbReference>
<comment type="caution">
    <text evidence="5">The sequence shown here is derived from an EMBL/GenBank/DDBJ whole genome shotgun (WGS) entry which is preliminary data.</text>
</comment>
<dbReference type="PROSITE" id="PS50297">
    <property type="entry name" value="ANK_REP_REGION"/>
    <property type="match status" value="2"/>
</dbReference>
<dbReference type="SMART" id="SM00248">
    <property type="entry name" value="ANK"/>
    <property type="match status" value="5"/>
</dbReference>
<reference evidence="5" key="2">
    <citation type="submission" date="2023-06" db="EMBL/GenBank/DDBJ databases">
        <title>Black Yeasts Isolated from many extreme environments.</title>
        <authorList>
            <person name="Coleine C."/>
            <person name="Stajich J.E."/>
            <person name="Selbmann L."/>
        </authorList>
    </citation>
    <scope>NUCLEOTIDE SEQUENCE</scope>
    <source>
        <strain evidence="5">CCFEE 5200</strain>
    </source>
</reference>
<evidence type="ECO:0000256" key="3">
    <source>
        <dbReference type="PROSITE-ProRule" id="PRU00023"/>
    </source>
</evidence>
<evidence type="ECO:0000313" key="4">
    <source>
        <dbReference type="EMBL" id="KAK0302235.1"/>
    </source>
</evidence>
<dbReference type="InterPro" id="IPR036770">
    <property type="entry name" value="Ankyrin_rpt-contain_sf"/>
</dbReference>
<name>A0AAN6H0L2_9PEZI</name>
<dbReference type="EMBL" id="JAUJLE010000695">
    <property type="protein sequence ID" value="KAK0951441.1"/>
    <property type="molecule type" value="Genomic_DNA"/>
</dbReference>
<feature type="repeat" description="ANK" evidence="3">
    <location>
        <begin position="83"/>
        <end position="115"/>
    </location>
</feature>
<keyword evidence="1" id="KW-0677">Repeat</keyword>
<dbReference type="PRINTS" id="PR01415">
    <property type="entry name" value="ANKYRIN"/>
</dbReference>
<dbReference type="SUPFAM" id="SSF48403">
    <property type="entry name" value="Ankyrin repeat"/>
    <property type="match status" value="1"/>
</dbReference>
<gene>
    <name evidence="4" type="ORF">LTR82_017938</name>
    <name evidence="5" type="ORF">LTR91_024987</name>
</gene>
<keyword evidence="2 3" id="KW-0040">ANK repeat</keyword>
<dbReference type="PANTHER" id="PTHR24171">
    <property type="entry name" value="ANKYRIN REPEAT DOMAIN-CONTAINING PROTEIN 39-RELATED"/>
    <property type="match status" value="1"/>
</dbReference>
<dbReference type="Gene3D" id="1.25.40.20">
    <property type="entry name" value="Ankyrin repeat-containing domain"/>
    <property type="match status" value="1"/>
</dbReference>